<dbReference type="GO" id="GO:0016740">
    <property type="term" value="F:transferase activity"/>
    <property type="evidence" value="ECO:0007669"/>
    <property type="project" value="UniProtKB-KW"/>
</dbReference>
<dbReference type="GO" id="GO:0016884">
    <property type="term" value="F:carbon-nitrogen ligase activity, with glutamine as amido-N-donor"/>
    <property type="evidence" value="ECO:0007669"/>
    <property type="project" value="InterPro"/>
</dbReference>
<dbReference type="Gene3D" id="1.10.10.410">
    <property type="match status" value="1"/>
</dbReference>
<dbReference type="EMBL" id="SMRU01000008">
    <property type="protein sequence ID" value="TDF97416.1"/>
    <property type="molecule type" value="Genomic_DNA"/>
</dbReference>
<name>A0A4R5KPB8_9MICC</name>
<dbReference type="PANTHER" id="PTHR28055:SF1">
    <property type="entry name" value="ALTERED INHERITANCE OF MITOCHONDRIA PROTEIN 41, MITOCHONDRIAL"/>
    <property type="match status" value="1"/>
</dbReference>
<sequence length="154" mass="17177">MSTLKERLHADVVSHMKDGNRIALNATRNVLSEIDTREKAGREPIHLDDVEITAMLQKEAAQYHEVARLYEEAGETERAAMEIADAEAIEAYLPEPLTQEEVESIVDEAIASLKADGVELSLFHMGYIMKPISERIAGRFDGKAVSEIVRTRLS</sequence>
<dbReference type="SUPFAM" id="SSF89095">
    <property type="entry name" value="GatB/YqeY motif"/>
    <property type="match status" value="1"/>
</dbReference>
<keyword evidence="1" id="KW-0808">Transferase</keyword>
<dbReference type="Gene3D" id="1.10.1510.10">
    <property type="entry name" value="Uncharacterised protein YqeY/AIM41 PF09424, N-terminal domain"/>
    <property type="match status" value="1"/>
</dbReference>
<dbReference type="InterPro" id="IPR042184">
    <property type="entry name" value="YqeY/Aim41_N"/>
</dbReference>
<gene>
    <name evidence="1" type="ORF">E1809_08680</name>
</gene>
<dbReference type="InterPro" id="IPR003789">
    <property type="entry name" value="Asn/Gln_tRNA_amidoTrase-B-like"/>
</dbReference>
<dbReference type="RefSeq" id="WP_133203824.1">
    <property type="nucleotide sequence ID" value="NZ_SMRU01000008.1"/>
</dbReference>
<accession>A0A4R5KPB8</accession>
<protein>
    <submittedName>
        <fullName evidence="1">Glutamyl-tRNA amidotransferase</fullName>
    </submittedName>
</protein>
<dbReference type="InterPro" id="IPR023168">
    <property type="entry name" value="GatB_Yqey_C_2"/>
</dbReference>
<organism evidence="1 2">
    <name type="scientific">Arthrobacter terricola</name>
    <dbReference type="NCBI Taxonomy" id="2547396"/>
    <lineage>
        <taxon>Bacteria</taxon>
        <taxon>Bacillati</taxon>
        <taxon>Actinomycetota</taxon>
        <taxon>Actinomycetes</taxon>
        <taxon>Micrococcales</taxon>
        <taxon>Micrococcaceae</taxon>
        <taxon>Arthrobacter</taxon>
    </lineage>
</organism>
<dbReference type="OrthoDB" id="5244551at2"/>
<dbReference type="InterPro" id="IPR019004">
    <property type="entry name" value="YqeY/Aim41"/>
</dbReference>
<proteinExistence type="predicted"/>
<dbReference type="Pfam" id="PF09424">
    <property type="entry name" value="YqeY"/>
    <property type="match status" value="1"/>
</dbReference>
<comment type="caution">
    <text evidence="1">The sequence shown here is derived from an EMBL/GenBank/DDBJ whole genome shotgun (WGS) entry which is preliminary data.</text>
</comment>
<keyword evidence="2" id="KW-1185">Reference proteome</keyword>
<evidence type="ECO:0000313" key="2">
    <source>
        <dbReference type="Proteomes" id="UP000295511"/>
    </source>
</evidence>
<dbReference type="AlphaFoldDB" id="A0A4R5KPB8"/>
<reference evidence="1 2" key="1">
    <citation type="submission" date="2019-03" db="EMBL/GenBank/DDBJ databases">
        <title>Whole genome sequence of Arthrobacter sp JH1-1.</title>
        <authorList>
            <person name="Trinh H.N."/>
        </authorList>
    </citation>
    <scope>NUCLEOTIDE SEQUENCE [LARGE SCALE GENOMIC DNA]</scope>
    <source>
        <strain evidence="1 2">JH1-1</strain>
    </source>
</reference>
<dbReference type="Proteomes" id="UP000295511">
    <property type="component" value="Unassembled WGS sequence"/>
</dbReference>
<evidence type="ECO:0000313" key="1">
    <source>
        <dbReference type="EMBL" id="TDF97416.1"/>
    </source>
</evidence>
<dbReference type="PANTHER" id="PTHR28055">
    <property type="entry name" value="ALTERED INHERITANCE OF MITOCHONDRIA PROTEIN 41, MITOCHONDRIAL"/>
    <property type="match status" value="1"/>
</dbReference>